<reference evidence="1" key="1">
    <citation type="submission" date="2022-12" db="EMBL/GenBank/DDBJ databases">
        <title>Reference genome sequencing for broad-spectrum identification of bacterial and archaeal isolates by mass spectrometry.</title>
        <authorList>
            <person name="Sekiguchi Y."/>
            <person name="Tourlousse D.M."/>
        </authorList>
    </citation>
    <scope>NUCLEOTIDE SEQUENCE</scope>
    <source>
        <strain evidence="1">5-2</strain>
    </source>
</reference>
<dbReference type="GeneID" id="78122208"/>
<dbReference type="Proteomes" id="UP001144451">
    <property type="component" value="Unassembled WGS sequence"/>
</dbReference>
<evidence type="ECO:0000313" key="1">
    <source>
        <dbReference type="EMBL" id="GLI31072.1"/>
    </source>
</evidence>
<keyword evidence="2" id="KW-1185">Reference proteome</keyword>
<proteinExistence type="predicted"/>
<protein>
    <submittedName>
        <fullName evidence="1">Uncharacterized protein</fullName>
    </submittedName>
</protein>
<accession>A0ABQ5RHZ8</accession>
<dbReference type="Pfam" id="PF19674">
    <property type="entry name" value="DUF6177"/>
    <property type="match status" value="1"/>
</dbReference>
<organism evidence="1 2">
    <name type="scientific">Brachybacterium conglomeratum</name>
    <dbReference type="NCBI Taxonomy" id="47846"/>
    <lineage>
        <taxon>Bacteria</taxon>
        <taxon>Bacillati</taxon>
        <taxon>Actinomycetota</taxon>
        <taxon>Actinomycetes</taxon>
        <taxon>Micrococcales</taxon>
        <taxon>Dermabacteraceae</taxon>
        <taxon>Brachybacterium</taxon>
    </lineage>
</organism>
<sequence length="357" mass="39355">MPAVLHPVADSWPADLLVYESRAQTVVLSAALSGFLDDVETSDRRPVLLTPATSRITWAVADRLRRAGGMWAFRDSSGSLYSALSGYEVQELTELWEEPASDSRRHEAFTRKPFAGHACLSVDIYARQRADSGTVIGELGDTFLQDLDLPELAAWGVHEPATRRWNPAAMTRSIQEQMPASRPHLAVNGYNSALSTTVARTRTGLLENTRGLIWIGDYEMHRKLGGAAHIARHEQVNRALTRLAEDFRPTVAMVSLAHAVQTDYGLGQRAASRWPDEPAAVLIGAWAVRDLGLDVDDLARKHDVEHVGSRRAPSVLLRLSGPDPVWAQFVAFAHDLDEERLASALAVDFERADRGRS</sequence>
<dbReference type="EMBL" id="BSDQ01000001">
    <property type="protein sequence ID" value="GLI31072.1"/>
    <property type="molecule type" value="Genomic_DNA"/>
</dbReference>
<dbReference type="RefSeq" id="WP_126988525.1">
    <property type="nucleotide sequence ID" value="NZ_BSDQ01000001.1"/>
</dbReference>
<comment type="caution">
    <text evidence="1">The sequence shown here is derived from an EMBL/GenBank/DDBJ whole genome shotgun (WGS) entry which is preliminary data.</text>
</comment>
<gene>
    <name evidence="1" type="ORF">BCONGLO52_19130</name>
</gene>
<dbReference type="InterPro" id="IPR046175">
    <property type="entry name" value="DUF6177"/>
</dbReference>
<name>A0ABQ5RHZ8_9MICO</name>
<evidence type="ECO:0000313" key="2">
    <source>
        <dbReference type="Proteomes" id="UP001144451"/>
    </source>
</evidence>